<sequence length="533" mass="58280">MEDALLVGKKEEKVGVITWGSLVEELKKVTCMAAPMVTVTVSEYLLQVVSVMMVGHLGELSLSGVAIVTSLTDVTGFFLLFGFAGALETLCGQAYGAKQYQKLGTYTYSAMITLIPMCVPSSLLWIFMDKLLILIGQDSQVSMVDGRYSIWLIPALFGYAILQSLVLYFQSQSMALPMVFSSCATLCFHVPVCWALVFQSGLGNVGAALAISLSYWFNVILLGVYMRYSSSCEKTCTLIFKDITSSIKEFFRFGVPSAVMICLEWWSFELVILLSGILPNSKLETSVISICLTTSCLHYFIPYSIGAAARFDLYSYSKDHKNGLNFHSVTSMYVYILKYSQIICSTRVSNELGAGNPDAARGAIIVAMILEIAEAFIAGITLFCCRHVLGYVYSNDKDVVDYVAELAPLLSLLIIVDSSQAVLSGVARGSGWQNIGAYVNLGAYYLVGLPVGIVLGFVLHLRGKGLLIGILSGSAVQGVVLALLAYFTNWEKQVPTFCLFDSPRILFWVALVAVVHCSLKSFHFCVIKIESKQ</sequence>
<dbReference type="GO" id="GO:1990961">
    <property type="term" value="P:xenobiotic detoxification by transmembrane export across the plasma membrane"/>
    <property type="evidence" value="ECO:0007669"/>
    <property type="project" value="InterPro"/>
</dbReference>
<dbReference type="PANTHER" id="PTHR11206">
    <property type="entry name" value="MULTIDRUG RESISTANCE PROTEIN"/>
    <property type="match status" value="1"/>
</dbReference>
<evidence type="ECO:0000256" key="6">
    <source>
        <dbReference type="RuleBase" id="RU004914"/>
    </source>
</evidence>
<name>A0A1Q3C6W8_CEPFO</name>
<comment type="subcellular location">
    <subcellularLocation>
        <location evidence="1">Membrane</location>
        <topology evidence="1">Multi-pass membrane protein</topology>
    </subcellularLocation>
</comment>
<dbReference type="NCBIfam" id="TIGR00797">
    <property type="entry name" value="matE"/>
    <property type="match status" value="1"/>
</dbReference>
<feature type="transmembrane region" description="Helical" evidence="6">
    <location>
        <begin position="205"/>
        <end position="228"/>
    </location>
</feature>
<feature type="transmembrane region" description="Helical" evidence="6">
    <location>
        <begin position="505"/>
        <end position="527"/>
    </location>
</feature>
<dbReference type="CDD" id="cd13132">
    <property type="entry name" value="MATE_eukaryotic"/>
    <property type="match status" value="1"/>
</dbReference>
<evidence type="ECO:0000313" key="7">
    <source>
        <dbReference type="EMBL" id="GAV75823.1"/>
    </source>
</evidence>
<keyword evidence="3 6" id="KW-0812">Transmembrane</keyword>
<keyword evidence="4 6" id="KW-1133">Transmembrane helix</keyword>
<dbReference type="AlphaFoldDB" id="A0A1Q3C6W8"/>
<dbReference type="STRING" id="3775.A0A1Q3C6W8"/>
<feature type="transmembrane region" description="Helical" evidence="6">
    <location>
        <begin position="435"/>
        <end position="459"/>
    </location>
</feature>
<organism evidence="7 8">
    <name type="scientific">Cephalotus follicularis</name>
    <name type="common">Albany pitcher plant</name>
    <dbReference type="NCBI Taxonomy" id="3775"/>
    <lineage>
        <taxon>Eukaryota</taxon>
        <taxon>Viridiplantae</taxon>
        <taxon>Streptophyta</taxon>
        <taxon>Embryophyta</taxon>
        <taxon>Tracheophyta</taxon>
        <taxon>Spermatophyta</taxon>
        <taxon>Magnoliopsida</taxon>
        <taxon>eudicotyledons</taxon>
        <taxon>Gunneridae</taxon>
        <taxon>Pentapetalae</taxon>
        <taxon>rosids</taxon>
        <taxon>fabids</taxon>
        <taxon>Oxalidales</taxon>
        <taxon>Cephalotaceae</taxon>
        <taxon>Cephalotus</taxon>
    </lineage>
</organism>
<evidence type="ECO:0000256" key="1">
    <source>
        <dbReference type="ARBA" id="ARBA00004141"/>
    </source>
</evidence>
<dbReference type="InParanoid" id="A0A1Q3C6W8"/>
<keyword evidence="5 6" id="KW-0472">Membrane</keyword>
<evidence type="ECO:0000256" key="5">
    <source>
        <dbReference type="ARBA" id="ARBA00023136"/>
    </source>
</evidence>
<dbReference type="Pfam" id="PF01554">
    <property type="entry name" value="MatE"/>
    <property type="match status" value="2"/>
</dbReference>
<feature type="transmembrane region" description="Helical" evidence="6">
    <location>
        <begin position="287"/>
        <end position="311"/>
    </location>
</feature>
<dbReference type="GO" id="GO:0016020">
    <property type="term" value="C:membrane"/>
    <property type="evidence" value="ECO:0007669"/>
    <property type="project" value="UniProtKB-SubCell"/>
</dbReference>
<dbReference type="OrthoDB" id="2126698at2759"/>
<gene>
    <name evidence="7" type="ORF">CFOL_v3_19299</name>
</gene>
<protein>
    <recommendedName>
        <fullName evidence="6">Protein DETOXIFICATION</fullName>
    </recommendedName>
    <alternativeName>
        <fullName evidence="6">Multidrug and toxic compound extrusion protein</fullName>
    </alternativeName>
</protein>
<evidence type="ECO:0000313" key="8">
    <source>
        <dbReference type="Proteomes" id="UP000187406"/>
    </source>
</evidence>
<feature type="transmembrane region" description="Helical" evidence="6">
    <location>
        <begin position="406"/>
        <end position="423"/>
    </location>
</feature>
<feature type="transmembrane region" description="Helical" evidence="6">
    <location>
        <begin position="62"/>
        <end position="87"/>
    </location>
</feature>
<feature type="transmembrane region" description="Helical" evidence="6">
    <location>
        <begin position="148"/>
        <end position="169"/>
    </location>
</feature>
<comment type="caution">
    <text evidence="7">The sequence shown here is derived from an EMBL/GenBank/DDBJ whole genome shotgun (WGS) entry which is preliminary data.</text>
</comment>
<reference evidence="8" key="1">
    <citation type="submission" date="2016-04" db="EMBL/GenBank/DDBJ databases">
        <title>Cephalotus genome sequencing.</title>
        <authorList>
            <person name="Fukushima K."/>
            <person name="Hasebe M."/>
            <person name="Fang X."/>
        </authorList>
    </citation>
    <scope>NUCLEOTIDE SEQUENCE [LARGE SCALE GENOMIC DNA]</scope>
    <source>
        <strain evidence="8">cv. St1</strain>
    </source>
</reference>
<dbReference type="FunCoup" id="A0A1Q3C6W8">
    <property type="interactions" value="289"/>
</dbReference>
<dbReference type="EMBL" id="BDDD01001421">
    <property type="protein sequence ID" value="GAV75823.1"/>
    <property type="molecule type" value="Genomic_DNA"/>
</dbReference>
<dbReference type="InterPro" id="IPR002528">
    <property type="entry name" value="MATE_fam"/>
</dbReference>
<evidence type="ECO:0000256" key="2">
    <source>
        <dbReference type="ARBA" id="ARBA00010199"/>
    </source>
</evidence>
<dbReference type="GO" id="GO:0015297">
    <property type="term" value="F:antiporter activity"/>
    <property type="evidence" value="ECO:0007669"/>
    <property type="project" value="InterPro"/>
</dbReference>
<proteinExistence type="inferred from homology"/>
<keyword evidence="8" id="KW-1185">Reference proteome</keyword>
<feature type="transmembrane region" description="Helical" evidence="6">
    <location>
        <begin position="466"/>
        <end position="485"/>
    </location>
</feature>
<dbReference type="InterPro" id="IPR045069">
    <property type="entry name" value="MATE_euk"/>
</dbReference>
<evidence type="ECO:0000256" key="3">
    <source>
        <dbReference type="ARBA" id="ARBA00022692"/>
    </source>
</evidence>
<feature type="transmembrane region" description="Helical" evidence="6">
    <location>
        <begin position="176"/>
        <end position="199"/>
    </location>
</feature>
<dbReference type="Proteomes" id="UP000187406">
    <property type="component" value="Unassembled WGS sequence"/>
</dbReference>
<accession>A0A1Q3C6W8</accession>
<dbReference type="GO" id="GO:0042910">
    <property type="term" value="F:xenobiotic transmembrane transporter activity"/>
    <property type="evidence" value="ECO:0007669"/>
    <property type="project" value="InterPro"/>
</dbReference>
<evidence type="ECO:0000256" key="4">
    <source>
        <dbReference type="ARBA" id="ARBA00022989"/>
    </source>
</evidence>
<feature type="transmembrane region" description="Helical" evidence="6">
    <location>
        <begin position="363"/>
        <end position="385"/>
    </location>
</feature>
<comment type="similarity">
    <text evidence="2 6">Belongs to the multi antimicrobial extrusion (MATE) (TC 2.A.66.1) family.</text>
</comment>
<feature type="transmembrane region" description="Helical" evidence="6">
    <location>
        <begin position="108"/>
        <end position="128"/>
    </location>
</feature>